<feature type="coiled-coil region" evidence="1">
    <location>
        <begin position="32"/>
        <end position="59"/>
    </location>
</feature>
<reference evidence="3" key="1">
    <citation type="submission" date="2024-05" db="EMBL/GenBank/DDBJ databases">
        <title>Whole genome shotgun sequence of Streptomyces hydrogenans NBRC 13475.</title>
        <authorList>
            <person name="Komaki H."/>
            <person name="Tamura T."/>
        </authorList>
    </citation>
    <scope>NUCLEOTIDE SEQUENCE</scope>
    <source>
        <strain evidence="3">NBRC 13475</strain>
    </source>
</reference>
<name>A0ABQ3PJI0_9ACTN</name>
<evidence type="ECO:0000313" key="3">
    <source>
        <dbReference type="EMBL" id="GHI25188.1"/>
    </source>
</evidence>
<organism evidence="3 4">
    <name type="scientific">Streptomyces hydrogenans</name>
    <dbReference type="NCBI Taxonomy" id="1873719"/>
    <lineage>
        <taxon>Bacteria</taxon>
        <taxon>Bacillati</taxon>
        <taxon>Actinomycetota</taxon>
        <taxon>Actinomycetes</taxon>
        <taxon>Kitasatosporales</taxon>
        <taxon>Streptomycetaceae</taxon>
        <taxon>Streptomyces</taxon>
    </lineage>
</organism>
<keyword evidence="1" id="KW-0175">Coiled coil</keyword>
<protein>
    <submittedName>
        <fullName evidence="3">Uncharacterized protein</fullName>
    </submittedName>
</protein>
<evidence type="ECO:0000256" key="2">
    <source>
        <dbReference type="SAM" id="MobiDB-lite"/>
    </source>
</evidence>
<proteinExistence type="predicted"/>
<dbReference type="RefSeq" id="WP_190222791.1">
    <property type="nucleotide sequence ID" value="NZ_BNBS01000020.1"/>
</dbReference>
<accession>A0ABQ3PJI0</accession>
<keyword evidence="4" id="KW-1185">Reference proteome</keyword>
<dbReference type="Proteomes" id="UP001052739">
    <property type="component" value="Unassembled WGS sequence"/>
</dbReference>
<comment type="caution">
    <text evidence="3">The sequence shown here is derived from an EMBL/GenBank/DDBJ whole genome shotgun (WGS) entry which is preliminary data.</text>
</comment>
<evidence type="ECO:0000256" key="1">
    <source>
        <dbReference type="SAM" id="Coils"/>
    </source>
</evidence>
<feature type="region of interest" description="Disordered" evidence="2">
    <location>
        <begin position="1"/>
        <end position="22"/>
    </location>
</feature>
<sequence length="101" mass="11400">MARLSREYLRNHAPSDIEPGDRLVETPEAFGEEVINQVLKAAEEQLTSEEDERDEIELSLPVRLRPVVNAPMGGCVEVQIGVPPFVFRYHQEFKGKRPGKG</sequence>
<evidence type="ECO:0000313" key="4">
    <source>
        <dbReference type="Proteomes" id="UP001052739"/>
    </source>
</evidence>
<dbReference type="EMBL" id="BNDW01000068">
    <property type="protein sequence ID" value="GHI25188.1"/>
    <property type="molecule type" value="Genomic_DNA"/>
</dbReference>
<gene>
    <name evidence="3" type="ORF">Shyd_65590</name>
</gene>